<evidence type="ECO:0000256" key="4">
    <source>
        <dbReference type="ARBA" id="ARBA00011738"/>
    </source>
</evidence>
<sequence>MNTLKPTKLETITLAPDWFLNTNHTGFVLAQRLGFYSEEGLALKQLPYTDHPTAARRVLAGEATLGLGPQETVIAYADSETPLVALAAVNATNPSALAVLEQSGITRPAELDGKRYASYGARFEMHVVRQMVRNDGGRGEVEERVLPKPTVPDALLTGQADCTWVFPAWEGVEAALRGTPLRLFRLVDYGIPNLYTPVLFARAQTVLAQRGLLEAFLRATRRGFELAAAEPQQAAALLAEAGLGDRVLLERSQREASRTYCGAGPWGRIDLGTWATYGRYLYHNGFIRDRQGNVGAEPAWHEMVVDLL</sequence>
<keyword evidence="8" id="KW-0784">Thiamine biosynthesis</keyword>
<comment type="catalytic activity">
    <reaction evidence="11">
        <text>N(6)-(pyridoxal phosphate)-L-lysyl-[4-amino-5-hydroxymethyl-2-methylpyrimidine phosphate synthase] + L-histidyl-[4-amino-5-hydroxymethyl-2-methylpyrimidine phosphate synthase] + 2 Fe(3+) + 4 H2O = L-lysyl-[4-amino-5-hydroxymethyl-2-methylpyrimidine phosphate synthase] + (2S)-2-amino-5-hydroxy-4-oxopentanoyl-[4-amino-5-hydroxymethyl-2-methylpyrimidine phosphate synthase] + 4-amino-2-methyl-5-(phosphooxymethyl)pyrimidine + 3-oxopropanoate + 2 Fe(2+) + 2 H(+)</text>
        <dbReference type="Rhea" id="RHEA:65756"/>
        <dbReference type="Rhea" id="RHEA-COMP:16892"/>
        <dbReference type="Rhea" id="RHEA-COMP:16893"/>
        <dbReference type="Rhea" id="RHEA-COMP:16894"/>
        <dbReference type="Rhea" id="RHEA-COMP:16895"/>
        <dbReference type="ChEBI" id="CHEBI:15377"/>
        <dbReference type="ChEBI" id="CHEBI:15378"/>
        <dbReference type="ChEBI" id="CHEBI:29033"/>
        <dbReference type="ChEBI" id="CHEBI:29034"/>
        <dbReference type="ChEBI" id="CHEBI:29969"/>
        <dbReference type="ChEBI" id="CHEBI:29979"/>
        <dbReference type="ChEBI" id="CHEBI:33190"/>
        <dbReference type="ChEBI" id="CHEBI:58354"/>
        <dbReference type="ChEBI" id="CHEBI:143915"/>
        <dbReference type="ChEBI" id="CHEBI:157692"/>
    </reaction>
    <physiologicalReaction direction="left-to-right" evidence="11">
        <dbReference type="Rhea" id="RHEA:65757"/>
    </physiologicalReaction>
</comment>
<evidence type="ECO:0000313" key="14">
    <source>
        <dbReference type="Proteomes" id="UP000000379"/>
    </source>
</evidence>
<comment type="function">
    <text evidence="1">Responsible for the formation of the pyrimidine heterocycle in the thiamine biosynthesis pathway. Catalyzes the formation of hydroxymethylpyrimidine phosphate (HMP-P) from histidine and pyridoxal phosphate (PLP). The protein uses PLP and the active site histidine to form HMP-P, generating an inactive enzyme. The enzyme can only undergo a single turnover, which suggests it is a suicide enzyme.</text>
</comment>
<name>D7CQ59_TRURR</name>
<accession>D7CQ59</accession>
<dbReference type="PANTHER" id="PTHR31528">
    <property type="entry name" value="4-AMINO-5-HYDROXYMETHYL-2-METHYLPYRIMIDINE PHOSPHATE SYNTHASE THI11-RELATED"/>
    <property type="match status" value="1"/>
</dbReference>
<proteinExistence type="inferred from homology"/>
<dbReference type="OrthoDB" id="9815602at2"/>
<dbReference type="GO" id="GO:0046872">
    <property type="term" value="F:metal ion binding"/>
    <property type="evidence" value="ECO:0007669"/>
    <property type="project" value="UniProtKB-KW"/>
</dbReference>
<keyword evidence="9" id="KW-0408">Iron</keyword>
<evidence type="ECO:0000259" key="12">
    <source>
        <dbReference type="Pfam" id="PF09084"/>
    </source>
</evidence>
<dbReference type="RefSeq" id="WP_013178210.1">
    <property type="nucleotide sequence ID" value="NC_014221.1"/>
</dbReference>
<organism evidence="13 14">
    <name type="scientific">Truepera radiovictrix (strain DSM 17093 / CIP 108686 / LMG 22925 / RQ-24)</name>
    <dbReference type="NCBI Taxonomy" id="649638"/>
    <lineage>
        <taxon>Bacteria</taxon>
        <taxon>Thermotogati</taxon>
        <taxon>Deinococcota</taxon>
        <taxon>Deinococci</taxon>
        <taxon>Trueperales</taxon>
        <taxon>Trueperaceae</taxon>
        <taxon>Truepera</taxon>
    </lineage>
</organism>
<dbReference type="HOGENOM" id="CLU_028871_6_0_0"/>
<evidence type="ECO:0000256" key="11">
    <source>
        <dbReference type="ARBA" id="ARBA00048179"/>
    </source>
</evidence>
<dbReference type="EMBL" id="CP002049">
    <property type="protein sequence ID" value="ADI14843.1"/>
    <property type="molecule type" value="Genomic_DNA"/>
</dbReference>
<evidence type="ECO:0000256" key="7">
    <source>
        <dbReference type="ARBA" id="ARBA00022898"/>
    </source>
</evidence>
<protein>
    <recommendedName>
        <fullName evidence="10">Thiamine pyrimidine synthase</fullName>
    </recommendedName>
</protein>
<comment type="similarity">
    <text evidence="3">Belongs to the NMT1/THI5 family.</text>
</comment>
<dbReference type="InterPro" id="IPR015168">
    <property type="entry name" value="SsuA/THI5"/>
</dbReference>
<evidence type="ECO:0000256" key="8">
    <source>
        <dbReference type="ARBA" id="ARBA00022977"/>
    </source>
</evidence>
<keyword evidence="6" id="KW-0479">Metal-binding</keyword>
<feature type="domain" description="SsuA/THI5-like" evidence="12">
    <location>
        <begin position="21"/>
        <end position="234"/>
    </location>
</feature>
<evidence type="ECO:0000256" key="1">
    <source>
        <dbReference type="ARBA" id="ARBA00003469"/>
    </source>
</evidence>
<dbReference type="STRING" id="649638.Trad_1725"/>
<dbReference type="Pfam" id="PF09084">
    <property type="entry name" value="NMT1"/>
    <property type="match status" value="1"/>
</dbReference>
<keyword evidence="5" id="KW-0808">Transferase</keyword>
<reference evidence="13 14" key="2">
    <citation type="journal article" date="2011" name="Stand. Genomic Sci.">
        <title>Complete genome sequence of Truepera radiovictrix type strain (RQ-24).</title>
        <authorList>
            <person name="Ivanova N."/>
            <person name="Rohde C."/>
            <person name="Munk C."/>
            <person name="Nolan M."/>
            <person name="Lucas S."/>
            <person name="Del Rio T.G."/>
            <person name="Tice H."/>
            <person name="Deshpande S."/>
            <person name="Cheng J.F."/>
            <person name="Tapia R."/>
            <person name="Han C."/>
            <person name="Goodwin L."/>
            <person name="Pitluck S."/>
            <person name="Liolios K."/>
            <person name="Mavromatis K."/>
            <person name="Mikhailova N."/>
            <person name="Pati A."/>
            <person name="Chen A."/>
            <person name="Palaniappan K."/>
            <person name="Land M."/>
            <person name="Hauser L."/>
            <person name="Chang Y.J."/>
            <person name="Jeffries C.D."/>
            <person name="Brambilla E."/>
            <person name="Rohde M."/>
            <person name="Goker M."/>
            <person name="Tindall B.J."/>
            <person name="Woyke T."/>
            <person name="Bristow J."/>
            <person name="Eisen J.A."/>
            <person name="Markowitz V."/>
            <person name="Hugenholtz P."/>
            <person name="Kyrpides N.C."/>
            <person name="Klenk H.P."/>
            <person name="Lapidus A."/>
        </authorList>
    </citation>
    <scope>NUCLEOTIDE SEQUENCE [LARGE SCALE GENOMIC DNA]</scope>
    <source>
        <strain evidence="14">DSM 17093 / CIP 108686 / LMG 22925 / RQ-24</strain>
    </source>
</reference>
<dbReference type="GO" id="GO:0016740">
    <property type="term" value="F:transferase activity"/>
    <property type="evidence" value="ECO:0007669"/>
    <property type="project" value="UniProtKB-KW"/>
</dbReference>
<dbReference type="GO" id="GO:0009228">
    <property type="term" value="P:thiamine biosynthetic process"/>
    <property type="evidence" value="ECO:0007669"/>
    <property type="project" value="UniProtKB-KW"/>
</dbReference>
<dbReference type="eggNOG" id="COG0715">
    <property type="taxonomic scope" value="Bacteria"/>
</dbReference>
<evidence type="ECO:0000256" key="2">
    <source>
        <dbReference type="ARBA" id="ARBA00004948"/>
    </source>
</evidence>
<dbReference type="PANTHER" id="PTHR31528:SF1">
    <property type="entry name" value="4-AMINO-5-HYDROXYMETHYL-2-METHYLPYRIMIDINE PHOSPHATE SYNTHASE THI11-RELATED"/>
    <property type="match status" value="1"/>
</dbReference>
<evidence type="ECO:0000256" key="9">
    <source>
        <dbReference type="ARBA" id="ARBA00023004"/>
    </source>
</evidence>
<evidence type="ECO:0000313" key="13">
    <source>
        <dbReference type="EMBL" id="ADI14843.1"/>
    </source>
</evidence>
<evidence type="ECO:0000256" key="5">
    <source>
        <dbReference type="ARBA" id="ARBA00022679"/>
    </source>
</evidence>
<keyword evidence="7" id="KW-0663">Pyridoxal phosphate</keyword>
<evidence type="ECO:0000256" key="10">
    <source>
        <dbReference type="ARBA" id="ARBA00033171"/>
    </source>
</evidence>
<dbReference type="InterPro" id="IPR027939">
    <property type="entry name" value="NMT1/THI5"/>
</dbReference>
<gene>
    <name evidence="13" type="ordered locus">Trad_1725</name>
</gene>
<dbReference type="Gene3D" id="3.40.190.10">
    <property type="entry name" value="Periplasmic binding protein-like II"/>
    <property type="match status" value="2"/>
</dbReference>
<evidence type="ECO:0000256" key="6">
    <source>
        <dbReference type="ARBA" id="ARBA00022723"/>
    </source>
</evidence>
<comment type="subunit">
    <text evidence="4">Homodimer.</text>
</comment>
<keyword evidence="14" id="KW-1185">Reference proteome</keyword>
<comment type="pathway">
    <text evidence="2">Cofactor biosynthesis; thiamine diphosphate biosynthesis.</text>
</comment>
<dbReference type="KEGG" id="tra:Trad_1725"/>
<evidence type="ECO:0000256" key="3">
    <source>
        <dbReference type="ARBA" id="ARBA00009406"/>
    </source>
</evidence>
<dbReference type="AlphaFoldDB" id="D7CQ59"/>
<reference evidence="14" key="1">
    <citation type="submission" date="2010-05" db="EMBL/GenBank/DDBJ databases">
        <title>The complete genome of Truepera radiovictris DSM 17093.</title>
        <authorList>
            <consortium name="US DOE Joint Genome Institute (JGI-PGF)"/>
            <person name="Lucas S."/>
            <person name="Copeland A."/>
            <person name="Lapidus A."/>
            <person name="Glavina del Rio T."/>
            <person name="Dalin E."/>
            <person name="Tice H."/>
            <person name="Bruce D."/>
            <person name="Goodwin L."/>
            <person name="Pitluck S."/>
            <person name="Kyrpides N."/>
            <person name="Mavromatis K."/>
            <person name="Ovchinnikova G."/>
            <person name="Munk A.C."/>
            <person name="Detter J.C."/>
            <person name="Han C."/>
            <person name="Tapia R."/>
            <person name="Land M."/>
            <person name="Hauser L."/>
            <person name="Markowitz V."/>
            <person name="Cheng J.-F."/>
            <person name="Hugenholtz P."/>
            <person name="Woyke T."/>
            <person name="Wu D."/>
            <person name="Tindall B."/>
            <person name="Pomrenke H.G."/>
            <person name="Brambilla E."/>
            <person name="Klenk H.-P."/>
            <person name="Eisen J.A."/>
        </authorList>
    </citation>
    <scope>NUCLEOTIDE SEQUENCE [LARGE SCALE GENOMIC DNA]</scope>
    <source>
        <strain evidence="14">DSM 17093 / CIP 108686 / LMG 22925 / RQ-24</strain>
    </source>
</reference>
<dbReference type="Proteomes" id="UP000000379">
    <property type="component" value="Chromosome"/>
</dbReference>
<dbReference type="SUPFAM" id="SSF53850">
    <property type="entry name" value="Periplasmic binding protein-like II"/>
    <property type="match status" value="1"/>
</dbReference>